<dbReference type="InterPro" id="IPR022706">
    <property type="entry name" value="Antifungal_prot"/>
</dbReference>
<evidence type="ECO:0000313" key="4">
    <source>
        <dbReference type="EMBL" id="BCR89723.1"/>
    </source>
</evidence>
<feature type="chain" id="PRO_5031409504" description="Antifungal protein" evidence="3">
    <location>
        <begin position="22"/>
        <end position="115"/>
    </location>
</feature>
<gene>
    <name evidence="4" type="ORF">ACHE_50921S</name>
</gene>
<evidence type="ECO:0000256" key="2">
    <source>
        <dbReference type="ARBA" id="ARBA00022577"/>
    </source>
</evidence>
<dbReference type="RefSeq" id="XP_043138245.1">
    <property type="nucleotide sequence ID" value="XM_043280691.1"/>
</dbReference>
<keyword evidence="5" id="KW-1185">Reference proteome</keyword>
<evidence type="ECO:0008006" key="6">
    <source>
        <dbReference type="Google" id="ProtNLM"/>
    </source>
</evidence>
<reference evidence="4" key="1">
    <citation type="submission" date="2021-01" db="EMBL/GenBank/DDBJ databases">
        <authorList>
            <consortium name="Aspergillus chevalieri M1 genome sequencing consortium"/>
            <person name="Kazuki M."/>
            <person name="Futagami T."/>
        </authorList>
    </citation>
    <scope>NUCLEOTIDE SEQUENCE</scope>
    <source>
        <strain evidence="4">M1</strain>
    </source>
</reference>
<keyword evidence="2" id="KW-0295">Fungicide</keyword>
<dbReference type="GO" id="GO:0050832">
    <property type="term" value="P:defense response to fungus"/>
    <property type="evidence" value="ECO:0007669"/>
    <property type="project" value="UniProtKB-KW"/>
</dbReference>
<dbReference type="EMBL" id="AP024420">
    <property type="protein sequence ID" value="BCR89723.1"/>
    <property type="molecule type" value="Genomic_DNA"/>
</dbReference>
<dbReference type="AlphaFoldDB" id="A0A7R7VT81"/>
<keyword evidence="1" id="KW-0929">Antimicrobial</keyword>
<dbReference type="Gene3D" id="2.40.50.60">
    <property type="entry name" value="Antifungal protein domain"/>
    <property type="match status" value="1"/>
</dbReference>
<accession>A0A7R7VT81</accession>
<feature type="signal peptide" evidence="3">
    <location>
        <begin position="1"/>
        <end position="21"/>
    </location>
</feature>
<reference evidence="4" key="2">
    <citation type="submission" date="2021-02" db="EMBL/GenBank/DDBJ databases">
        <title>Aspergillus chevalieri M1 genome sequence.</title>
        <authorList>
            <person name="Kadooka C."/>
            <person name="Mori K."/>
            <person name="Futagami T."/>
        </authorList>
    </citation>
    <scope>NUCLEOTIDE SEQUENCE</scope>
    <source>
        <strain evidence="4">M1</strain>
    </source>
</reference>
<keyword evidence="3" id="KW-0732">Signal</keyword>
<proteinExistence type="predicted"/>
<evidence type="ECO:0000256" key="1">
    <source>
        <dbReference type="ARBA" id="ARBA00022529"/>
    </source>
</evidence>
<protein>
    <recommendedName>
        <fullName evidence="6">Antifungal protein</fullName>
    </recommendedName>
</protein>
<organism evidence="4 5">
    <name type="scientific">Aspergillus chevalieri</name>
    <name type="common">Eurotium chevalieri</name>
    <dbReference type="NCBI Taxonomy" id="182096"/>
    <lineage>
        <taxon>Eukaryota</taxon>
        <taxon>Fungi</taxon>
        <taxon>Dikarya</taxon>
        <taxon>Ascomycota</taxon>
        <taxon>Pezizomycotina</taxon>
        <taxon>Eurotiomycetes</taxon>
        <taxon>Eurotiomycetidae</taxon>
        <taxon>Eurotiales</taxon>
        <taxon>Aspergillaceae</taxon>
        <taxon>Aspergillus</taxon>
        <taxon>Aspergillus subgen. Aspergillus</taxon>
    </lineage>
</organism>
<name>A0A7R7VT81_ASPCH</name>
<evidence type="ECO:0000256" key="3">
    <source>
        <dbReference type="SAM" id="SignalP"/>
    </source>
</evidence>
<dbReference type="GO" id="GO:0031640">
    <property type="term" value="P:killing of cells of another organism"/>
    <property type="evidence" value="ECO:0007669"/>
    <property type="project" value="UniProtKB-KW"/>
</dbReference>
<sequence>MKLTFLTSLGFALFTALGAVASPVDFDSNSLDLRDEAIKASAAEANVFDDASIADEDGEAGTLIRYDGTCSNRNNKCRYRAQSGRTAICRCQVKRCGSEHGRCFFDSVNRHCTCY</sequence>
<dbReference type="SUPFAM" id="SSF57598">
    <property type="entry name" value="Antifungal protein (AGAFP)"/>
    <property type="match status" value="1"/>
</dbReference>
<evidence type="ECO:0000313" key="5">
    <source>
        <dbReference type="Proteomes" id="UP000637239"/>
    </source>
</evidence>
<dbReference type="InterPro" id="IPR023112">
    <property type="entry name" value="Antifungal-protein_dom_sf"/>
</dbReference>
<dbReference type="KEGG" id="ache:ACHE_50921S"/>
<dbReference type="Proteomes" id="UP000637239">
    <property type="component" value="Chromosome 5"/>
</dbReference>
<dbReference type="GeneID" id="66984081"/>
<dbReference type="Pfam" id="PF11402">
    <property type="entry name" value="Antifungal_prot"/>
    <property type="match status" value="1"/>
</dbReference>